<evidence type="ECO:0000313" key="2">
    <source>
        <dbReference type="EMBL" id="CAK8988053.1"/>
    </source>
</evidence>
<accession>A0ABP0HE54</accession>
<feature type="compositionally biased region" description="Basic and acidic residues" evidence="1">
    <location>
        <begin position="204"/>
        <end position="279"/>
    </location>
</feature>
<proteinExistence type="predicted"/>
<feature type="compositionally biased region" description="Basic and acidic residues" evidence="1">
    <location>
        <begin position="480"/>
        <end position="514"/>
    </location>
</feature>
<feature type="compositionally biased region" description="Basic and acidic residues" evidence="1">
    <location>
        <begin position="388"/>
        <end position="405"/>
    </location>
</feature>
<feature type="compositionally biased region" description="Basic and acidic residues" evidence="1">
    <location>
        <begin position="163"/>
        <end position="179"/>
    </location>
</feature>
<evidence type="ECO:0000256" key="1">
    <source>
        <dbReference type="SAM" id="MobiDB-lite"/>
    </source>
</evidence>
<gene>
    <name evidence="2" type="ORF">SCF082_LOCUS1227</name>
</gene>
<feature type="compositionally biased region" description="Acidic residues" evidence="1">
    <location>
        <begin position="406"/>
        <end position="424"/>
    </location>
</feature>
<feature type="compositionally biased region" description="Acidic residues" evidence="1">
    <location>
        <begin position="432"/>
        <end position="467"/>
    </location>
</feature>
<sequence>MVFGLPFLEFSKQGELQHVELFAGQCAEGRKAIAMDVEIGGEVMDLTTNAGFVAALYHTCRLSPGSGWLAAPVCHNCVEDLEDFKPKWLPEREAVEMAVIYEDSKGLKRVKSGRHLKASQAYPIGFGKALSQLRSSRAAQIRAAARSAMKHNLMSYQSVPRNTRADSRWSKHTMADAKKVAKASKAKSVKVEKLHKDGRKKDQKSKSSGEKVKEKRAKEEKVNRNAKEAKEAKKNKEQLKKNKKDKAEKDKSAVRKSALKDKTSKPAEPKKPAAPERRVSFKSPQDTPPPTHHRDTPEPSPAPSAALSVENFRQAAQEQGLTVEELMERMSVKLLEETVEARMMELVKEKEKDEEGDDEKDKKKAKAKKTAKEEEDEKRKKKEDEEETAKQEKEKKRKVEEKEEAKEEEEDEKKGGDDEEETVEDSSSSAETSEDGGSEASEEEEEEEEGSGSSEEEDEHEDEDEVEKDLTMLLDEAADGSEKEDVKKKEEESKPKGKEENKDELKQVIYERRAERRSKSKKSRAALKARDLYHKYPKEKADGLMRKLKEKGMWYYDPDFDGDEEEIFYYACEGNVLSDESVFVESTAVKGKEVGNKELVEALTGEGGPLAAGAIAGAATATEAGQKALSEAEKMEPKTVIDQARDNMETCLKKAAEARKHALSLSGTGYGGDLSTQLMNFSAKMEAIYKILQDLTARKVMDEESYMKHFKIITDKTGWYEKAEAGKPTASQSPIHL</sequence>
<protein>
    <submittedName>
        <fullName evidence="2">Uncharacterized protein</fullName>
    </submittedName>
</protein>
<dbReference type="Proteomes" id="UP001642464">
    <property type="component" value="Unassembled WGS sequence"/>
</dbReference>
<evidence type="ECO:0000313" key="3">
    <source>
        <dbReference type="Proteomes" id="UP001642464"/>
    </source>
</evidence>
<keyword evidence="3" id="KW-1185">Reference proteome</keyword>
<comment type="caution">
    <text evidence="2">The sequence shown here is derived from an EMBL/GenBank/DDBJ whole genome shotgun (WGS) entry which is preliminary data.</text>
</comment>
<organism evidence="2 3">
    <name type="scientific">Durusdinium trenchii</name>
    <dbReference type="NCBI Taxonomy" id="1381693"/>
    <lineage>
        <taxon>Eukaryota</taxon>
        <taxon>Sar</taxon>
        <taxon>Alveolata</taxon>
        <taxon>Dinophyceae</taxon>
        <taxon>Suessiales</taxon>
        <taxon>Symbiodiniaceae</taxon>
        <taxon>Durusdinium</taxon>
    </lineage>
</organism>
<dbReference type="EMBL" id="CAXAMM010000577">
    <property type="protein sequence ID" value="CAK8988053.1"/>
    <property type="molecule type" value="Genomic_DNA"/>
</dbReference>
<feature type="region of interest" description="Disordered" evidence="1">
    <location>
        <begin position="158"/>
        <end position="316"/>
    </location>
</feature>
<feature type="region of interest" description="Disordered" evidence="1">
    <location>
        <begin position="346"/>
        <end position="523"/>
    </location>
</feature>
<name>A0ABP0HE54_9DINO</name>
<reference evidence="2 3" key="1">
    <citation type="submission" date="2024-02" db="EMBL/GenBank/DDBJ databases">
        <authorList>
            <person name="Chen Y."/>
            <person name="Shah S."/>
            <person name="Dougan E. K."/>
            <person name="Thang M."/>
            <person name="Chan C."/>
        </authorList>
    </citation>
    <scope>NUCLEOTIDE SEQUENCE [LARGE SCALE GENOMIC DNA]</scope>
</reference>